<evidence type="ECO:0000259" key="4">
    <source>
        <dbReference type="Pfam" id="PF00561"/>
    </source>
</evidence>
<keyword evidence="3" id="KW-0812">Transmembrane</keyword>
<dbReference type="EMBL" id="FNXT01000688">
    <property type="protein sequence ID" value="SZX66142.1"/>
    <property type="molecule type" value="Genomic_DNA"/>
</dbReference>
<dbReference type="SUPFAM" id="SSF53474">
    <property type="entry name" value="alpha/beta-Hydrolases"/>
    <property type="match status" value="1"/>
</dbReference>
<evidence type="ECO:0000313" key="5">
    <source>
        <dbReference type="EMBL" id="SZX66142.1"/>
    </source>
</evidence>
<evidence type="ECO:0000256" key="1">
    <source>
        <dbReference type="ARBA" id="ARBA00022963"/>
    </source>
</evidence>
<organism evidence="5 6">
    <name type="scientific">Tetradesmus obliquus</name>
    <name type="common">Green alga</name>
    <name type="synonym">Acutodesmus obliquus</name>
    <dbReference type="NCBI Taxonomy" id="3088"/>
    <lineage>
        <taxon>Eukaryota</taxon>
        <taxon>Viridiplantae</taxon>
        <taxon>Chlorophyta</taxon>
        <taxon>core chlorophytes</taxon>
        <taxon>Chlorophyceae</taxon>
        <taxon>CS clade</taxon>
        <taxon>Sphaeropleales</taxon>
        <taxon>Scenedesmaceae</taxon>
        <taxon>Tetradesmus</taxon>
    </lineage>
</organism>
<keyword evidence="6" id="KW-1185">Reference proteome</keyword>
<dbReference type="Pfam" id="PF00561">
    <property type="entry name" value="Abhydrolase_1"/>
    <property type="match status" value="1"/>
</dbReference>
<name>A0A383VN17_TETOB</name>
<dbReference type="InterPro" id="IPR029058">
    <property type="entry name" value="AB_hydrolase_fold"/>
</dbReference>
<gene>
    <name evidence="5" type="ORF">BQ4739_LOCUS6581</name>
</gene>
<feature type="transmembrane region" description="Helical" evidence="3">
    <location>
        <begin position="261"/>
        <end position="285"/>
    </location>
</feature>
<evidence type="ECO:0000256" key="3">
    <source>
        <dbReference type="SAM" id="Phobius"/>
    </source>
</evidence>
<feature type="domain" description="AB hydrolase-1" evidence="4">
    <location>
        <begin position="122"/>
        <end position="239"/>
    </location>
</feature>
<reference evidence="5 6" key="1">
    <citation type="submission" date="2016-10" db="EMBL/GenBank/DDBJ databases">
        <authorList>
            <person name="Cai Z."/>
        </authorList>
    </citation>
    <scope>NUCLEOTIDE SEQUENCE [LARGE SCALE GENOMIC DNA]</scope>
</reference>
<sequence>MSMVDLKAPQLLNLITDASCDEAPGGILAGWLEDDSSSRESACCSEIEFVLERSSTSSDSIRCSSSSTPDSSEADALSVGEAGDICQRESHVCITQDGWRLHISHVFDPTAEAADTPRPQHPVLLVPGLASSGEHTFDLLPDYSLVNALVARGYDVWVADLRGNGHSQKPCLFDRSTWWTVDDHLQHDVPAVLQYVLQATGARQLHWIGHSMGGMLAVGLLSQQGPFAAALRSVTLLASGCFGRGSWHSILAPLITRLTGYGFPAGLVCAAVGSLVGSAAALWFVEALFYMPCNMPQACARKLMTGCFRYIPVGVIRQFLGSLNSKQGLTSCDSSFRYADPEVLSSVQVPVLGLNGSWDLFCPAVGGRQTVQLFGSEAKQFVCLGPQHGTSKRHYGHFDIVSGKHAAEEVYPHIMGWLQQHDAPL</sequence>
<dbReference type="Gene3D" id="3.40.50.1820">
    <property type="entry name" value="alpha/beta hydrolase"/>
    <property type="match status" value="1"/>
</dbReference>
<dbReference type="InterPro" id="IPR000073">
    <property type="entry name" value="AB_hydrolase_1"/>
</dbReference>
<keyword evidence="1" id="KW-0442">Lipid degradation</keyword>
<evidence type="ECO:0000313" key="6">
    <source>
        <dbReference type="Proteomes" id="UP000256970"/>
    </source>
</evidence>
<dbReference type="GO" id="GO:0016042">
    <property type="term" value="P:lipid catabolic process"/>
    <property type="evidence" value="ECO:0007669"/>
    <property type="project" value="UniProtKB-KW"/>
</dbReference>
<accession>A0A383VN17</accession>
<dbReference type="AlphaFoldDB" id="A0A383VN17"/>
<keyword evidence="3" id="KW-1133">Transmembrane helix</keyword>
<keyword evidence="2" id="KW-0443">Lipid metabolism</keyword>
<dbReference type="Proteomes" id="UP000256970">
    <property type="component" value="Unassembled WGS sequence"/>
</dbReference>
<evidence type="ECO:0000256" key="2">
    <source>
        <dbReference type="ARBA" id="ARBA00023098"/>
    </source>
</evidence>
<proteinExistence type="predicted"/>
<keyword evidence="3" id="KW-0472">Membrane</keyword>
<protein>
    <recommendedName>
        <fullName evidence="4">AB hydrolase-1 domain-containing protein</fullName>
    </recommendedName>
</protein>
<dbReference type="PANTHER" id="PTHR11005">
    <property type="entry name" value="LYSOSOMAL ACID LIPASE-RELATED"/>
    <property type="match status" value="1"/>
</dbReference>